<keyword evidence="5 10" id="KW-0812">Transmembrane</keyword>
<evidence type="ECO:0000256" key="5">
    <source>
        <dbReference type="ARBA" id="ARBA00022692"/>
    </source>
</evidence>
<dbReference type="CDD" id="cd01347">
    <property type="entry name" value="ligand_gated_channel"/>
    <property type="match status" value="1"/>
</dbReference>
<gene>
    <name evidence="14" type="ORF">J2X19_000560</name>
</gene>
<dbReference type="SUPFAM" id="SSF56935">
    <property type="entry name" value="Porins"/>
    <property type="match status" value="1"/>
</dbReference>
<evidence type="ECO:0000256" key="4">
    <source>
        <dbReference type="ARBA" id="ARBA00022452"/>
    </source>
</evidence>
<evidence type="ECO:0000256" key="10">
    <source>
        <dbReference type="PROSITE-ProRule" id="PRU01360"/>
    </source>
</evidence>
<evidence type="ECO:0000256" key="11">
    <source>
        <dbReference type="RuleBase" id="RU003357"/>
    </source>
</evidence>
<dbReference type="PANTHER" id="PTHR30069:SF37">
    <property type="entry name" value="FERRIC VIBRIOBACTIN RECEPTOR VIUA"/>
    <property type="match status" value="1"/>
</dbReference>
<sequence>MALSVVHHAIDGFGRGLFRRARRSVYPLDPVARHAICAFLAVGSCYGAESPSHAFIDLSLEELGDVQVTSVSKKEERLADAAASIYVVTDDAIRRAGVRSLPEALRLAPNLQVAQISANQYAISARGFNSSTANKLLVMVDGRTVYTPLYSGVFWDAQDVLLQDVERIEVISGPGGTLWGANAVNGVINIITKEAADTTGNLVHASGGSSGSGVAFRHGGVLDGNSGAYRVYGKSDRGRHSIRANGAAVPDAWERSQIGFRTDLRAADGDVTVQGDLYRGSTDQALPAQQKASGANLLARWSKQLADGSQLRVQTYWDHTSREMPGTINEKLDTLDLDIQQVMPEAGGGQLIWGGGLRMSDDRVENLGLLSFLPAHRQLRWANLFAQQEWTLQPDLRLIAGGKLESNSYSGVDFLPNLKLAWKPSADQLLWAGLSRAVRAPSRIDSDLYVLGTPPLALAGGPDFRSEIANTLELGLRSRHGPALSYALVVFRSTYDYLRSLDVLPSGVFVVGNQIKGRMDGLEASASYQASKSWSLEASAVLLHGRFSGPNLALSSPGNDPRAQWRLGSTWNLGDSQQLNVSLRHVGKLPSPLVPAYTAVDARYGWRVSKSVELAVTGRNLFDRRHQEFATSSTQPNPVQVERAIDIALTVRF</sequence>
<keyword evidence="9 10" id="KW-0998">Cell outer membrane</keyword>
<keyword evidence="6 11" id="KW-0798">TonB box</keyword>
<dbReference type="InterPro" id="IPR000531">
    <property type="entry name" value="Beta-barrel_TonB"/>
</dbReference>
<dbReference type="InterPro" id="IPR039426">
    <property type="entry name" value="TonB-dep_rcpt-like"/>
</dbReference>
<evidence type="ECO:0000256" key="3">
    <source>
        <dbReference type="ARBA" id="ARBA00022448"/>
    </source>
</evidence>
<name>A0ABU2C3S9_9BURK</name>
<dbReference type="Gene3D" id="2.170.130.10">
    <property type="entry name" value="TonB-dependent receptor, plug domain"/>
    <property type="match status" value="1"/>
</dbReference>
<feature type="domain" description="TonB-dependent receptor plug" evidence="13">
    <location>
        <begin position="78"/>
        <end position="187"/>
    </location>
</feature>
<dbReference type="PROSITE" id="PS52016">
    <property type="entry name" value="TONB_DEPENDENT_REC_3"/>
    <property type="match status" value="1"/>
</dbReference>
<dbReference type="Proteomes" id="UP001180487">
    <property type="component" value="Unassembled WGS sequence"/>
</dbReference>
<evidence type="ECO:0000259" key="13">
    <source>
        <dbReference type="Pfam" id="PF07715"/>
    </source>
</evidence>
<feature type="domain" description="TonB-dependent receptor-like beta-barrel" evidence="12">
    <location>
        <begin position="218"/>
        <end position="621"/>
    </location>
</feature>
<keyword evidence="3 10" id="KW-0813">Transport</keyword>
<keyword evidence="15" id="KW-1185">Reference proteome</keyword>
<evidence type="ECO:0000256" key="7">
    <source>
        <dbReference type="ARBA" id="ARBA00023136"/>
    </source>
</evidence>
<dbReference type="RefSeq" id="WP_310370459.1">
    <property type="nucleotide sequence ID" value="NZ_JAVDXT010000001.1"/>
</dbReference>
<dbReference type="Pfam" id="PF00593">
    <property type="entry name" value="TonB_dep_Rec_b-barrel"/>
    <property type="match status" value="1"/>
</dbReference>
<keyword evidence="7 10" id="KW-0472">Membrane</keyword>
<dbReference type="InterPro" id="IPR012910">
    <property type="entry name" value="Plug_dom"/>
</dbReference>
<comment type="subcellular location">
    <subcellularLocation>
        <location evidence="1 10">Cell outer membrane</location>
        <topology evidence="1 10">Multi-pass membrane protein</topology>
    </subcellularLocation>
</comment>
<keyword evidence="4 10" id="KW-1134">Transmembrane beta strand</keyword>
<dbReference type="Gene3D" id="2.40.170.20">
    <property type="entry name" value="TonB-dependent receptor, beta-barrel domain"/>
    <property type="match status" value="1"/>
</dbReference>
<comment type="caution">
    <text evidence="14">The sequence shown here is derived from an EMBL/GenBank/DDBJ whole genome shotgun (WGS) entry which is preliminary data.</text>
</comment>
<comment type="similarity">
    <text evidence="2 10 11">Belongs to the TonB-dependent receptor family.</text>
</comment>
<evidence type="ECO:0000256" key="8">
    <source>
        <dbReference type="ARBA" id="ARBA00023170"/>
    </source>
</evidence>
<protein>
    <submittedName>
        <fullName evidence="14">Iron complex outermembrane receptor protein</fullName>
    </submittedName>
</protein>
<keyword evidence="8 14" id="KW-0675">Receptor</keyword>
<proteinExistence type="inferred from homology"/>
<evidence type="ECO:0000256" key="1">
    <source>
        <dbReference type="ARBA" id="ARBA00004571"/>
    </source>
</evidence>
<organism evidence="14 15">
    <name type="scientific">Rhodoferax ferrireducens</name>
    <dbReference type="NCBI Taxonomy" id="192843"/>
    <lineage>
        <taxon>Bacteria</taxon>
        <taxon>Pseudomonadati</taxon>
        <taxon>Pseudomonadota</taxon>
        <taxon>Betaproteobacteria</taxon>
        <taxon>Burkholderiales</taxon>
        <taxon>Comamonadaceae</taxon>
        <taxon>Rhodoferax</taxon>
    </lineage>
</organism>
<dbReference type="InterPro" id="IPR037066">
    <property type="entry name" value="Plug_dom_sf"/>
</dbReference>
<accession>A0ABU2C3S9</accession>
<evidence type="ECO:0000256" key="6">
    <source>
        <dbReference type="ARBA" id="ARBA00023077"/>
    </source>
</evidence>
<reference evidence="14 15" key="1">
    <citation type="submission" date="2023-07" db="EMBL/GenBank/DDBJ databases">
        <title>Sorghum-associated microbial communities from plants grown in Nebraska, USA.</title>
        <authorList>
            <person name="Schachtman D."/>
        </authorList>
    </citation>
    <scope>NUCLEOTIDE SEQUENCE [LARGE SCALE GENOMIC DNA]</scope>
    <source>
        <strain evidence="14 15">BE313</strain>
    </source>
</reference>
<evidence type="ECO:0000256" key="9">
    <source>
        <dbReference type="ARBA" id="ARBA00023237"/>
    </source>
</evidence>
<dbReference type="InterPro" id="IPR036942">
    <property type="entry name" value="Beta-barrel_TonB_sf"/>
</dbReference>
<dbReference type="Pfam" id="PF07715">
    <property type="entry name" value="Plug"/>
    <property type="match status" value="1"/>
</dbReference>
<dbReference type="PANTHER" id="PTHR30069">
    <property type="entry name" value="TONB-DEPENDENT OUTER MEMBRANE RECEPTOR"/>
    <property type="match status" value="1"/>
</dbReference>
<evidence type="ECO:0000256" key="2">
    <source>
        <dbReference type="ARBA" id="ARBA00009810"/>
    </source>
</evidence>
<evidence type="ECO:0000313" key="15">
    <source>
        <dbReference type="Proteomes" id="UP001180487"/>
    </source>
</evidence>
<evidence type="ECO:0000259" key="12">
    <source>
        <dbReference type="Pfam" id="PF00593"/>
    </source>
</evidence>
<evidence type="ECO:0000313" key="14">
    <source>
        <dbReference type="EMBL" id="MDR7375902.1"/>
    </source>
</evidence>
<dbReference type="EMBL" id="JAVDXT010000001">
    <property type="protein sequence ID" value="MDR7375902.1"/>
    <property type="molecule type" value="Genomic_DNA"/>
</dbReference>